<comment type="catalytic activity">
    <reaction evidence="1 5">
        <text>Hydrolysis of terminal, non-reducing alpha-D-galactose residues in alpha-D-galactosides, including galactose oligosaccharides, galactomannans and galactolipids.</text>
        <dbReference type="EC" id="3.2.1.22"/>
    </reaction>
</comment>
<name>A0A7D4QMH8_9MICO</name>
<proteinExistence type="inferred from homology"/>
<dbReference type="FunFam" id="3.20.20.70:FF:000118">
    <property type="entry name" value="Alpha-galactosidase"/>
    <property type="match status" value="1"/>
</dbReference>
<dbReference type="Gene3D" id="3.20.20.70">
    <property type="entry name" value="Aldolase class I"/>
    <property type="match status" value="1"/>
</dbReference>
<dbReference type="PRINTS" id="PR00743">
    <property type="entry name" value="GLHYDRLASE36"/>
</dbReference>
<reference evidence="10 11" key="1">
    <citation type="submission" date="2020-05" db="EMBL/GenBank/DDBJ databases">
        <title>Aquirufa sp. strain 15G-AUS-rot a new Aquirufa species.</title>
        <authorList>
            <person name="Pitt A."/>
            <person name="Hahn M.W."/>
        </authorList>
    </citation>
    <scope>NUCLEOTIDE SEQUENCE [LARGE SCALE GENOMIC DNA]</scope>
    <source>
        <strain evidence="10 11">15G-AUS-rot</strain>
    </source>
</reference>
<dbReference type="InterPro" id="IPR000111">
    <property type="entry name" value="Glyco_hydro_27/36_CS"/>
</dbReference>
<keyword evidence="4 5" id="KW-0326">Glycosidase</keyword>
<protein>
    <recommendedName>
        <fullName evidence="2 5">Alpha-galactosidase</fullName>
        <ecNumber evidence="2 5">3.2.1.22</ecNumber>
    </recommendedName>
</protein>
<dbReference type="KEGG" id="aqg:HRU87_02155"/>
<feature type="domain" description="Glycosyl hydrolase family 36 C-terminal" evidence="8">
    <location>
        <begin position="612"/>
        <end position="689"/>
    </location>
</feature>
<dbReference type="Gene3D" id="2.70.98.60">
    <property type="entry name" value="alpha-galactosidase from lactobacil brevis"/>
    <property type="match status" value="1"/>
</dbReference>
<feature type="binding site" evidence="7">
    <location>
        <begin position="443"/>
        <end position="447"/>
    </location>
    <ligand>
        <name>substrate</name>
    </ligand>
</feature>
<evidence type="ECO:0000256" key="5">
    <source>
        <dbReference type="PIRNR" id="PIRNR005536"/>
    </source>
</evidence>
<dbReference type="InterPro" id="IPR031705">
    <property type="entry name" value="Glyco_hydro_36_C"/>
</dbReference>
<organism evidence="10 11">
    <name type="scientific">Aquiluna borgnonia</name>
    <dbReference type="NCBI Taxonomy" id="2499157"/>
    <lineage>
        <taxon>Bacteria</taxon>
        <taxon>Bacillati</taxon>
        <taxon>Actinomycetota</taxon>
        <taxon>Actinomycetes</taxon>
        <taxon>Micrococcales</taxon>
        <taxon>Microbacteriaceae</taxon>
        <taxon>Luna cluster</taxon>
        <taxon>Luna-1 subcluster</taxon>
        <taxon>Aquiluna</taxon>
    </lineage>
</organism>
<dbReference type="InterPro" id="IPR050985">
    <property type="entry name" value="Alpha-glycosidase_related"/>
</dbReference>
<comment type="similarity">
    <text evidence="5">Belongs to the glycosyl hydrolase.</text>
</comment>
<dbReference type="EMBL" id="CP054056">
    <property type="protein sequence ID" value="QKJ25027.1"/>
    <property type="molecule type" value="Genomic_DNA"/>
</dbReference>
<dbReference type="GO" id="GO:0004557">
    <property type="term" value="F:alpha-galactosidase activity"/>
    <property type="evidence" value="ECO:0007669"/>
    <property type="project" value="UniProtKB-UniRule"/>
</dbReference>
<dbReference type="RefSeq" id="WP_173493324.1">
    <property type="nucleotide sequence ID" value="NZ_CP054056.1"/>
</dbReference>
<dbReference type="SUPFAM" id="SSF51445">
    <property type="entry name" value="(Trans)glycosidases"/>
    <property type="match status" value="1"/>
</dbReference>
<feature type="binding site" evidence="7">
    <location>
        <position position="410"/>
    </location>
    <ligand>
        <name>substrate</name>
    </ligand>
</feature>
<accession>A0A7D4QMH8</accession>
<evidence type="ECO:0000256" key="2">
    <source>
        <dbReference type="ARBA" id="ARBA00012755"/>
    </source>
</evidence>
<keyword evidence="3 5" id="KW-0378">Hydrolase</keyword>
<keyword evidence="11" id="KW-1185">Reference proteome</keyword>
<dbReference type="InterPro" id="IPR013785">
    <property type="entry name" value="Aldolase_TIM"/>
</dbReference>
<dbReference type="Gene3D" id="2.60.40.1180">
    <property type="entry name" value="Golgi alpha-mannosidase II"/>
    <property type="match status" value="1"/>
</dbReference>
<feature type="domain" description="Glycosyl hydrolase family 36 N-terminal" evidence="9">
    <location>
        <begin position="26"/>
        <end position="252"/>
    </location>
</feature>
<feature type="active site" description="Nucleophile" evidence="6">
    <location>
        <position position="445"/>
    </location>
</feature>
<evidence type="ECO:0000256" key="4">
    <source>
        <dbReference type="ARBA" id="ARBA00023295"/>
    </source>
</evidence>
<feature type="active site" description="Proton donor" evidence="6">
    <location>
        <position position="509"/>
    </location>
</feature>
<dbReference type="InterPro" id="IPR038417">
    <property type="entry name" value="Alpga-gal_N_sf"/>
</dbReference>
<dbReference type="InterPro" id="IPR013780">
    <property type="entry name" value="Glyco_hydro_b"/>
</dbReference>
<dbReference type="PANTHER" id="PTHR43053:SF3">
    <property type="entry name" value="ALPHA-GALACTOSIDASE C-RELATED"/>
    <property type="match status" value="1"/>
</dbReference>
<dbReference type="Pfam" id="PF02065">
    <property type="entry name" value="Melibiase"/>
    <property type="match status" value="1"/>
</dbReference>
<evidence type="ECO:0000313" key="10">
    <source>
        <dbReference type="EMBL" id="QKJ25027.1"/>
    </source>
</evidence>
<dbReference type="PROSITE" id="PS00512">
    <property type="entry name" value="ALPHA_GALACTOSIDASE"/>
    <property type="match status" value="1"/>
</dbReference>
<feature type="binding site" evidence="7">
    <location>
        <position position="509"/>
    </location>
    <ligand>
        <name>substrate</name>
    </ligand>
</feature>
<feature type="binding site" evidence="7">
    <location>
        <begin position="333"/>
        <end position="334"/>
    </location>
    <ligand>
        <name>substrate</name>
    </ligand>
</feature>
<sequence>MVSENFVHLRQSGVSLLIDLSQGPAEIIHWGLDLGPISAIEDFTRSAMEPVAHAELDMPMYNGIWRENSRGNIGLPALQGHRSGSDFSAHFVVTQVLSSETSATIIAEDQIAGLRLENRYEFLGSGVLSVTQVLTNLGTSEFTLNELSTFMPLPDRVSESVDFTGRWVNERQLQRRDIQSGVFSREHREGRSSHDYTIMQYALTRGASYQTGEVWGLGLMFSGNSRHLIERQQSGRTFMAAAELLLPGEVILAPGESYSAPAVAAVYSPSGFDGATNSVYSWLRSRPNHPTNIRPRPLTLNVWEAVYFDHSLEKLSELAETAKSIGVERFVLDDGWFGSRRDDLRGLGDWHVSAEVWPDGLGPLIKKVKECGMEFGLWFEGEMVNPDSDLYRQHPDWILKVANRVPPEGRHEHVLDLTNPDAYSYVLEAVSKVLAENEISYIKWDHNRFLLEPASSGKAAVRAQTQAIYRLFDELKTRHQGLEIESCASGGGRIDLGMAMHADRFWTSDCNDASDRQRIQRYTQFAIPPELLGTHIGPTKAHTTLRVHELSFRAVTALFGHAGLEWDITQCTPAELDQLRQWASYYKQNRDLLHSGDVVRVDRADETSFVHGVVSKDRSRAIFAYVALGTQGASRPNSISLAGLDADRNYRVQAVFPAGEPKYLQRAQVGWLDGVVLSGAALCAMGLRAPILFPDNAFLIEIEAI</sequence>
<feature type="binding site" evidence="7">
    <location>
        <position position="167"/>
    </location>
    <ligand>
        <name>substrate</name>
    </ligand>
</feature>
<feature type="binding site" evidence="7">
    <location>
        <position position="487"/>
    </location>
    <ligand>
        <name>substrate</name>
    </ligand>
</feature>
<evidence type="ECO:0000256" key="7">
    <source>
        <dbReference type="PIRSR" id="PIRSR005536-2"/>
    </source>
</evidence>
<evidence type="ECO:0000256" key="1">
    <source>
        <dbReference type="ARBA" id="ARBA00001255"/>
    </source>
</evidence>
<dbReference type="Pfam" id="PF16875">
    <property type="entry name" value="Glyco_hydro_36N"/>
    <property type="match status" value="1"/>
</dbReference>
<evidence type="ECO:0000256" key="3">
    <source>
        <dbReference type="ARBA" id="ARBA00022801"/>
    </source>
</evidence>
<dbReference type="GO" id="GO:0016052">
    <property type="term" value="P:carbohydrate catabolic process"/>
    <property type="evidence" value="ECO:0007669"/>
    <property type="project" value="InterPro"/>
</dbReference>
<dbReference type="InterPro" id="IPR031704">
    <property type="entry name" value="Glyco_hydro_36_N"/>
</dbReference>
<dbReference type="CDD" id="cd14791">
    <property type="entry name" value="GH36"/>
    <property type="match status" value="1"/>
</dbReference>
<evidence type="ECO:0000259" key="9">
    <source>
        <dbReference type="Pfam" id="PF16875"/>
    </source>
</evidence>
<evidence type="ECO:0000313" key="11">
    <source>
        <dbReference type="Proteomes" id="UP000501003"/>
    </source>
</evidence>
<dbReference type="InterPro" id="IPR017853">
    <property type="entry name" value="GH"/>
</dbReference>
<dbReference type="EC" id="3.2.1.22" evidence="2 5"/>
<evidence type="ECO:0000256" key="6">
    <source>
        <dbReference type="PIRSR" id="PIRSR005536-1"/>
    </source>
</evidence>
<dbReference type="AlphaFoldDB" id="A0A7D4QMH8"/>
<dbReference type="Proteomes" id="UP000501003">
    <property type="component" value="Chromosome"/>
</dbReference>
<dbReference type="PANTHER" id="PTHR43053">
    <property type="entry name" value="GLYCOSIDASE FAMILY 31"/>
    <property type="match status" value="1"/>
</dbReference>
<gene>
    <name evidence="10" type="ORF">HRU87_02155</name>
</gene>
<evidence type="ECO:0000259" key="8">
    <source>
        <dbReference type="Pfam" id="PF16874"/>
    </source>
</evidence>
<dbReference type="PIRSF" id="PIRSF005536">
    <property type="entry name" value="Agal"/>
    <property type="match status" value="1"/>
</dbReference>
<dbReference type="Pfam" id="PF16874">
    <property type="entry name" value="Glyco_hydro_36C"/>
    <property type="match status" value="1"/>
</dbReference>
<dbReference type="InterPro" id="IPR002252">
    <property type="entry name" value="Glyco_hydro_36"/>
</dbReference>